<sequence>MNNCGLKIHLYKLLINQREKLKLLEYSYLLIFFIYDSFYVMWKCV</sequence>
<accession>A0A816UI72</accession>
<name>A0A816UI72_BRANA</name>
<keyword evidence="1" id="KW-1133">Transmembrane helix</keyword>
<feature type="transmembrane region" description="Helical" evidence="1">
    <location>
        <begin position="21"/>
        <end position="42"/>
    </location>
</feature>
<dbReference type="AlphaFoldDB" id="A0A816UI72"/>
<dbReference type="Proteomes" id="UP001295469">
    <property type="component" value="Chromosome C08"/>
</dbReference>
<protein>
    <submittedName>
        <fullName evidence="2">(rape) hypothetical protein</fullName>
    </submittedName>
</protein>
<dbReference type="EMBL" id="HG994372">
    <property type="protein sequence ID" value="CAF2114437.1"/>
    <property type="molecule type" value="Genomic_DNA"/>
</dbReference>
<reference evidence="2" key="1">
    <citation type="submission" date="2021-01" db="EMBL/GenBank/DDBJ databases">
        <authorList>
            <consortium name="Genoscope - CEA"/>
            <person name="William W."/>
        </authorList>
    </citation>
    <scope>NUCLEOTIDE SEQUENCE</scope>
</reference>
<evidence type="ECO:0000313" key="2">
    <source>
        <dbReference type="EMBL" id="CAF2114437.1"/>
    </source>
</evidence>
<keyword evidence="1" id="KW-0472">Membrane</keyword>
<gene>
    <name evidence="2" type="ORF">DARMORV10_C08P41760.1</name>
</gene>
<evidence type="ECO:0000256" key="1">
    <source>
        <dbReference type="SAM" id="Phobius"/>
    </source>
</evidence>
<organism evidence="2">
    <name type="scientific">Brassica napus</name>
    <name type="common">Rape</name>
    <dbReference type="NCBI Taxonomy" id="3708"/>
    <lineage>
        <taxon>Eukaryota</taxon>
        <taxon>Viridiplantae</taxon>
        <taxon>Streptophyta</taxon>
        <taxon>Embryophyta</taxon>
        <taxon>Tracheophyta</taxon>
        <taxon>Spermatophyta</taxon>
        <taxon>Magnoliopsida</taxon>
        <taxon>eudicotyledons</taxon>
        <taxon>Gunneridae</taxon>
        <taxon>Pentapetalae</taxon>
        <taxon>rosids</taxon>
        <taxon>malvids</taxon>
        <taxon>Brassicales</taxon>
        <taxon>Brassicaceae</taxon>
        <taxon>Brassiceae</taxon>
        <taxon>Brassica</taxon>
    </lineage>
</organism>
<proteinExistence type="predicted"/>
<keyword evidence="1" id="KW-0812">Transmembrane</keyword>